<dbReference type="PRINTS" id="PR00081">
    <property type="entry name" value="GDHRDH"/>
</dbReference>
<dbReference type="FunFam" id="3.40.50.720:FF:000084">
    <property type="entry name" value="Short-chain dehydrogenase reductase"/>
    <property type="match status" value="1"/>
</dbReference>
<dbReference type="STRING" id="63186.ZOBELLIA_1048"/>
<organism evidence="3 4">
    <name type="scientific">Zobellia galactanivorans (strain DSM 12802 / CCUG 47099 / CIP 106680 / NCIMB 13871 / Dsij)</name>
    <dbReference type="NCBI Taxonomy" id="63186"/>
    <lineage>
        <taxon>Bacteria</taxon>
        <taxon>Pseudomonadati</taxon>
        <taxon>Bacteroidota</taxon>
        <taxon>Flavobacteriia</taxon>
        <taxon>Flavobacteriales</taxon>
        <taxon>Flavobacteriaceae</taxon>
        <taxon>Zobellia</taxon>
    </lineage>
</organism>
<evidence type="ECO:0000256" key="2">
    <source>
        <dbReference type="ARBA" id="ARBA00023002"/>
    </source>
</evidence>
<dbReference type="Gene3D" id="3.40.50.720">
    <property type="entry name" value="NAD(P)-binding Rossmann-like Domain"/>
    <property type="match status" value="1"/>
</dbReference>
<sequence length="256" mass="27921">MGRLEKKVAIITGAASGIGLAICKAFAKEGAIVVMADINMEKCAGEAEELQKKGYPVEVYKCDVGDADSVASLIENTVTAFQKIDVLVNNAAIAKSYDITRMKEDEFDELVNINLKSVFRGIKMSLPYMLRQNSGSIISISSVQAHRSWDDWTVYAGIKGAIMAMSSQLAGQYGRFNVRFNTISPGAIMTPLNQERIKNEGEEFLKKSETQAAMNRMGTSQEVAMTAVFLASDESTFITGEDLKVDGGLCTLPRYI</sequence>
<name>G0L2P2_ZOBGA</name>
<evidence type="ECO:0000313" key="3">
    <source>
        <dbReference type="EMBL" id="CAZ95105.1"/>
    </source>
</evidence>
<dbReference type="Pfam" id="PF13561">
    <property type="entry name" value="adh_short_C2"/>
    <property type="match status" value="1"/>
</dbReference>
<dbReference type="InterPro" id="IPR051122">
    <property type="entry name" value="SDR_DHRS6-like"/>
</dbReference>
<comment type="similarity">
    <text evidence="1">Belongs to the short-chain dehydrogenases/reductases (SDR) family.</text>
</comment>
<proteinExistence type="inferred from homology"/>
<reference evidence="4" key="1">
    <citation type="submission" date="2009-07" db="EMBL/GenBank/DDBJ databases">
        <title>Complete genome sequence of Zobellia galactanivorans Dsij.</title>
        <authorList>
            <consortium name="Genoscope - CEA"/>
        </authorList>
    </citation>
    <scope>NUCLEOTIDE SEQUENCE [LARGE SCALE GENOMIC DNA]</scope>
    <source>
        <strain evidence="4">DSM 12802 / CCUG 47099 / CIP 106680 / NCIMB 13871 / Dsij</strain>
    </source>
</reference>
<dbReference type="KEGG" id="zga:ZOBELLIA_1048"/>
<dbReference type="PANTHER" id="PTHR43477">
    <property type="entry name" value="DIHYDROANTICAPSIN 7-DEHYDROGENASE"/>
    <property type="match status" value="1"/>
</dbReference>
<keyword evidence="4" id="KW-1185">Reference proteome</keyword>
<dbReference type="GO" id="GO:0004316">
    <property type="term" value="F:3-oxoacyl-[acyl-carrier-protein] reductase (NADPH) activity"/>
    <property type="evidence" value="ECO:0007669"/>
    <property type="project" value="UniProtKB-EC"/>
</dbReference>
<dbReference type="EC" id="1.1.1.100" evidence="3"/>
<gene>
    <name evidence="3" type="primary">fabG3</name>
    <name evidence="3" type="ordered locus">zobellia_1048</name>
</gene>
<dbReference type="SUPFAM" id="SSF51735">
    <property type="entry name" value="NAD(P)-binding Rossmann-fold domains"/>
    <property type="match status" value="1"/>
</dbReference>
<dbReference type="AlphaFoldDB" id="G0L2P2"/>
<dbReference type="RefSeq" id="WP_013992417.1">
    <property type="nucleotide sequence ID" value="NC_015844.1"/>
</dbReference>
<reference evidence="3 4" key="2">
    <citation type="journal article" date="2012" name="Environ. Microbiol.">
        <title>Characterization of the first alginolytic operons in a marine bacterium: from their emergence in marine Flavobacteriia to their independent transfers to marine Proteobacteria and human gut Bacteroides.</title>
        <authorList>
            <person name="Thomas F."/>
            <person name="Barbeyron T."/>
            <person name="Tonon T."/>
            <person name="Genicot S."/>
            <person name="Czjzek M."/>
            <person name="Michel G."/>
        </authorList>
    </citation>
    <scope>NUCLEOTIDE SEQUENCE [LARGE SCALE GENOMIC DNA]</scope>
    <source>
        <strain evidence="4">DSM 12802 / CCUG 47099 / CIP 106680 / NCIMB 13871 / Dsij</strain>
    </source>
</reference>
<dbReference type="CDD" id="cd05233">
    <property type="entry name" value="SDR_c"/>
    <property type="match status" value="1"/>
</dbReference>
<dbReference type="OrthoDB" id="9803333at2"/>
<dbReference type="PATRIC" id="fig|63186.3.peg.1030"/>
<dbReference type="EMBL" id="FP476056">
    <property type="protein sequence ID" value="CAZ95105.1"/>
    <property type="molecule type" value="Genomic_DNA"/>
</dbReference>
<keyword evidence="2 3" id="KW-0560">Oxidoreductase</keyword>
<dbReference type="HOGENOM" id="CLU_010194_1_0_10"/>
<dbReference type="Proteomes" id="UP000008898">
    <property type="component" value="Chromosome"/>
</dbReference>
<dbReference type="NCBIfam" id="NF005559">
    <property type="entry name" value="PRK07231.1"/>
    <property type="match status" value="1"/>
</dbReference>
<evidence type="ECO:0000313" key="4">
    <source>
        <dbReference type="Proteomes" id="UP000008898"/>
    </source>
</evidence>
<dbReference type="PANTHER" id="PTHR43477:SF1">
    <property type="entry name" value="DIHYDROANTICAPSIN 7-DEHYDROGENASE"/>
    <property type="match status" value="1"/>
</dbReference>
<accession>G0L2P2</accession>
<evidence type="ECO:0000256" key="1">
    <source>
        <dbReference type="ARBA" id="ARBA00006484"/>
    </source>
</evidence>
<dbReference type="InterPro" id="IPR002347">
    <property type="entry name" value="SDR_fam"/>
</dbReference>
<protein>
    <submittedName>
        <fullName evidence="3">3-Oxoacyl-[acyl-carrier-protein] reductase</fullName>
        <ecNumber evidence="3">1.1.1.100</ecNumber>
    </submittedName>
</protein>
<dbReference type="InterPro" id="IPR036291">
    <property type="entry name" value="NAD(P)-bd_dom_sf"/>
</dbReference>
<dbReference type="PRINTS" id="PR00080">
    <property type="entry name" value="SDRFAMILY"/>
</dbReference>